<dbReference type="AlphaFoldDB" id="A0A653CTF2"/>
<evidence type="ECO:0000313" key="2">
    <source>
        <dbReference type="Proteomes" id="UP000410492"/>
    </source>
</evidence>
<accession>A0A653CTF2</accession>
<protein>
    <submittedName>
        <fullName evidence="1">Uncharacterized protein</fullName>
    </submittedName>
</protein>
<reference evidence="1 2" key="1">
    <citation type="submission" date="2019-01" db="EMBL/GenBank/DDBJ databases">
        <authorList>
            <person name="Sayadi A."/>
        </authorList>
    </citation>
    <scope>NUCLEOTIDE SEQUENCE [LARGE SCALE GENOMIC DNA]</scope>
</reference>
<organism evidence="1 2">
    <name type="scientific">Callosobruchus maculatus</name>
    <name type="common">Southern cowpea weevil</name>
    <name type="synonym">Pulse bruchid</name>
    <dbReference type="NCBI Taxonomy" id="64391"/>
    <lineage>
        <taxon>Eukaryota</taxon>
        <taxon>Metazoa</taxon>
        <taxon>Ecdysozoa</taxon>
        <taxon>Arthropoda</taxon>
        <taxon>Hexapoda</taxon>
        <taxon>Insecta</taxon>
        <taxon>Pterygota</taxon>
        <taxon>Neoptera</taxon>
        <taxon>Endopterygota</taxon>
        <taxon>Coleoptera</taxon>
        <taxon>Polyphaga</taxon>
        <taxon>Cucujiformia</taxon>
        <taxon>Chrysomeloidea</taxon>
        <taxon>Chrysomelidae</taxon>
        <taxon>Bruchinae</taxon>
        <taxon>Bruchini</taxon>
        <taxon>Callosobruchus</taxon>
    </lineage>
</organism>
<keyword evidence="2" id="KW-1185">Reference proteome</keyword>
<sequence>MLEKCQQTDRPTQIWRGRRMKTACKAEGLFTLEIFAGVKETGLHQVSVFGPFSILYLL</sequence>
<dbReference type="Proteomes" id="UP000410492">
    <property type="component" value="Unassembled WGS sequence"/>
</dbReference>
<dbReference type="EMBL" id="CAACVG010008816">
    <property type="protein sequence ID" value="VEN51164.1"/>
    <property type="molecule type" value="Genomic_DNA"/>
</dbReference>
<evidence type="ECO:0000313" key="1">
    <source>
        <dbReference type="EMBL" id="VEN51164.1"/>
    </source>
</evidence>
<gene>
    <name evidence="1" type="ORF">CALMAC_LOCUS11709</name>
</gene>
<proteinExistence type="predicted"/>
<name>A0A653CTF2_CALMS</name>